<name>A0A5S3WJJ7_9GAMM</name>
<sequence length="176" mass="20713">MKYFSQHYPVITHISKPFRGGWGPGICRKDEFEKEFPDRAYYGELTLCIHDMQSMFNEFYGTEEDFERLCQEFFSLFNAEEADWFGMCSESTRIGDKKLEDIDYGIQPSAICIWEETFSDEVQLYSIDPEEEFHIDMLKLMVKRCMWDVLFPGETLPGYTEPTSGDLSLLDYSIMK</sequence>
<reference evidence="2" key="2">
    <citation type="submission" date="2019-06" db="EMBL/GenBank/DDBJ databases">
        <title>Co-occurence of chitin degradation, pigmentation and bioactivity in marine Pseudoalteromonas.</title>
        <authorList>
            <person name="Sonnenschein E.C."/>
            <person name="Bech P.K."/>
        </authorList>
    </citation>
    <scope>NUCLEOTIDE SEQUENCE [LARGE SCALE GENOMIC DNA]</scope>
    <source>
        <strain evidence="2">S2676</strain>
    </source>
</reference>
<dbReference type="EMBL" id="PNCI01000041">
    <property type="protein sequence ID" value="TMP26821.1"/>
    <property type="molecule type" value="Genomic_DNA"/>
</dbReference>
<dbReference type="AlphaFoldDB" id="A0A5S3WJJ7"/>
<dbReference type="Proteomes" id="UP000310249">
    <property type="component" value="Unassembled WGS sequence"/>
</dbReference>
<evidence type="ECO:0000313" key="1">
    <source>
        <dbReference type="EMBL" id="TMP26821.1"/>
    </source>
</evidence>
<gene>
    <name evidence="1" type="ORF">CWB99_17135</name>
</gene>
<comment type="caution">
    <text evidence="1">The sequence shown here is derived from an EMBL/GenBank/DDBJ whole genome shotgun (WGS) entry which is preliminary data.</text>
</comment>
<dbReference type="OrthoDB" id="6294152at2"/>
<accession>A0A5S3WJJ7</accession>
<organism evidence="1 2">
    <name type="scientific">Pseudoalteromonas rubra</name>
    <dbReference type="NCBI Taxonomy" id="43658"/>
    <lineage>
        <taxon>Bacteria</taxon>
        <taxon>Pseudomonadati</taxon>
        <taxon>Pseudomonadota</taxon>
        <taxon>Gammaproteobacteria</taxon>
        <taxon>Alteromonadales</taxon>
        <taxon>Pseudoalteromonadaceae</taxon>
        <taxon>Pseudoalteromonas</taxon>
    </lineage>
</organism>
<proteinExistence type="predicted"/>
<dbReference type="RefSeq" id="WP_138551218.1">
    <property type="nucleotide sequence ID" value="NZ_PNCH01000018.1"/>
</dbReference>
<protein>
    <submittedName>
        <fullName evidence="1">Uncharacterized protein</fullName>
    </submittedName>
</protein>
<evidence type="ECO:0000313" key="2">
    <source>
        <dbReference type="Proteomes" id="UP000310249"/>
    </source>
</evidence>
<reference evidence="1 2" key="1">
    <citation type="submission" date="2018-01" db="EMBL/GenBank/DDBJ databases">
        <authorList>
            <person name="Paulsen S."/>
            <person name="Gram L.K."/>
        </authorList>
    </citation>
    <scope>NUCLEOTIDE SEQUENCE [LARGE SCALE GENOMIC DNA]</scope>
    <source>
        <strain evidence="1 2">S2676</strain>
    </source>
</reference>